<feature type="binding site" evidence="10">
    <location>
        <position position="251"/>
    </location>
    <ligand>
        <name>K(+)</name>
        <dbReference type="ChEBI" id="CHEBI:29103"/>
    </ligand>
</feature>
<comment type="cofactor">
    <cofactor evidence="10">
        <name>K(+)</name>
        <dbReference type="ChEBI" id="CHEBI:29103"/>
    </cofactor>
    <text evidence="10">Binds 1 potassium ion per subunit.</text>
</comment>
<comment type="subcellular location">
    <subcellularLocation>
        <location evidence="10">Cytoplasm</location>
    </subcellularLocation>
</comment>
<proteinExistence type="inferred from homology"/>
<dbReference type="Pfam" id="PF12631">
    <property type="entry name" value="MnmE_helical"/>
    <property type="match status" value="1"/>
</dbReference>
<reference evidence="13 14" key="1">
    <citation type="submission" date="2015-07" db="EMBL/GenBank/DDBJ databases">
        <title>Isolation and Genomic Characterization of a Novel Halophilic Metal-Reducing Deltaproteobacterium from the Deep Subsurface.</title>
        <authorList>
            <person name="Badalamenti J.P."/>
            <person name="Summers Z.M."/>
            <person name="Gralnick J.A."/>
            <person name="Bond D.R."/>
        </authorList>
    </citation>
    <scope>NUCLEOTIDE SEQUENCE [LARGE SCALE GENOMIC DNA]</scope>
    <source>
        <strain evidence="13 14">WTL</strain>
    </source>
</reference>
<dbReference type="FunFam" id="3.40.50.300:FF:001376">
    <property type="entry name" value="tRNA modification GTPase MnmE"/>
    <property type="match status" value="1"/>
</dbReference>
<feature type="binding site" evidence="10">
    <location>
        <position position="256"/>
    </location>
    <ligand>
        <name>K(+)</name>
        <dbReference type="ChEBI" id="CHEBI:29103"/>
    </ligand>
</feature>
<dbReference type="RefSeq" id="WP_232426470.1">
    <property type="nucleotide sequence ID" value="NZ_CP010802.1"/>
</dbReference>
<keyword evidence="3 10" id="KW-0819">tRNA processing</keyword>
<dbReference type="PANTHER" id="PTHR42714:SF2">
    <property type="entry name" value="TRNA MODIFICATION GTPASE GTPBP3, MITOCHONDRIAL"/>
    <property type="match status" value="1"/>
</dbReference>
<evidence type="ECO:0000256" key="4">
    <source>
        <dbReference type="ARBA" id="ARBA00022723"/>
    </source>
</evidence>
<evidence type="ECO:0000256" key="8">
    <source>
        <dbReference type="ARBA" id="ARBA00022958"/>
    </source>
</evidence>
<dbReference type="CDD" id="cd04164">
    <property type="entry name" value="trmE"/>
    <property type="match status" value="1"/>
</dbReference>
<dbReference type="PRINTS" id="PR00326">
    <property type="entry name" value="GTP1OBG"/>
</dbReference>
<dbReference type="Proteomes" id="UP000057158">
    <property type="component" value="Chromosome"/>
</dbReference>
<feature type="binding site" evidence="10">
    <location>
        <position position="236"/>
    </location>
    <ligand>
        <name>Mg(2+)</name>
        <dbReference type="ChEBI" id="CHEBI:18420"/>
    </ligand>
</feature>
<evidence type="ECO:0000256" key="2">
    <source>
        <dbReference type="ARBA" id="ARBA00022490"/>
    </source>
</evidence>
<dbReference type="Gene3D" id="3.30.1360.120">
    <property type="entry name" value="Probable tRNA modification gtpase trme, domain 1"/>
    <property type="match status" value="1"/>
</dbReference>
<dbReference type="KEGG" id="des:DSOUD_3590"/>
<feature type="binding site" evidence="10">
    <location>
        <position position="457"/>
    </location>
    <ligand>
        <name>(6S)-5-formyl-5,6,7,8-tetrahydrofolate</name>
        <dbReference type="ChEBI" id="CHEBI:57457"/>
    </ligand>
</feature>
<keyword evidence="2 10" id="KW-0963">Cytoplasm</keyword>
<feature type="binding site" evidence="10">
    <location>
        <position position="257"/>
    </location>
    <ligand>
        <name>Mg(2+)</name>
        <dbReference type="ChEBI" id="CHEBI:18420"/>
    </ligand>
</feature>
<keyword evidence="9 10" id="KW-0342">GTP-binding</keyword>
<dbReference type="PATRIC" id="fig|1603606.3.peg.3865"/>
<dbReference type="InterPro" id="IPR027266">
    <property type="entry name" value="TrmE/GcvT-like"/>
</dbReference>
<dbReference type="InterPro" id="IPR006073">
    <property type="entry name" value="GTP-bd"/>
</dbReference>
<dbReference type="InterPro" id="IPR027417">
    <property type="entry name" value="P-loop_NTPase"/>
</dbReference>
<evidence type="ECO:0000256" key="5">
    <source>
        <dbReference type="ARBA" id="ARBA00022741"/>
    </source>
</evidence>
<organism evidence="13 14">
    <name type="scientific">Desulfuromonas soudanensis</name>
    <dbReference type="NCBI Taxonomy" id="1603606"/>
    <lineage>
        <taxon>Bacteria</taxon>
        <taxon>Pseudomonadati</taxon>
        <taxon>Thermodesulfobacteriota</taxon>
        <taxon>Desulfuromonadia</taxon>
        <taxon>Desulfuromonadales</taxon>
        <taxon>Desulfuromonadaceae</taxon>
        <taxon>Desulfuromonas</taxon>
    </lineage>
</organism>
<dbReference type="GO" id="GO:0046872">
    <property type="term" value="F:metal ion binding"/>
    <property type="evidence" value="ECO:0007669"/>
    <property type="project" value="UniProtKB-KW"/>
</dbReference>
<dbReference type="AlphaFoldDB" id="A0A0M4CZU2"/>
<dbReference type="Pfam" id="PF01926">
    <property type="entry name" value="MMR_HSR1"/>
    <property type="match status" value="1"/>
</dbReference>
<evidence type="ECO:0000256" key="11">
    <source>
        <dbReference type="RuleBase" id="RU003313"/>
    </source>
</evidence>
<dbReference type="InterPro" id="IPR005225">
    <property type="entry name" value="Small_GTP-bd"/>
</dbReference>
<keyword evidence="7 10" id="KW-0460">Magnesium</keyword>
<keyword evidence="6 10" id="KW-0378">Hydrolase</keyword>
<dbReference type="GO" id="GO:0030488">
    <property type="term" value="P:tRNA methylation"/>
    <property type="evidence" value="ECO:0007669"/>
    <property type="project" value="TreeGrafter"/>
</dbReference>
<dbReference type="GO" id="GO:0005829">
    <property type="term" value="C:cytosol"/>
    <property type="evidence" value="ECO:0007669"/>
    <property type="project" value="TreeGrafter"/>
</dbReference>
<dbReference type="GO" id="GO:0002098">
    <property type="term" value="P:tRNA wobble uridine modification"/>
    <property type="evidence" value="ECO:0007669"/>
    <property type="project" value="TreeGrafter"/>
</dbReference>
<keyword evidence="8 10" id="KW-0630">Potassium</keyword>
<dbReference type="EC" id="3.6.-.-" evidence="10"/>
<keyword evidence="4 10" id="KW-0479">Metal-binding</keyword>
<feature type="binding site" evidence="10">
    <location>
        <begin position="232"/>
        <end position="237"/>
    </location>
    <ligand>
        <name>GTP</name>
        <dbReference type="ChEBI" id="CHEBI:37565"/>
    </ligand>
</feature>
<evidence type="ECO:0000313" key="14">
    <source>
        <dbReference type="Proteomes" id="UP000057158"/>
    </source>
</evidence>
<feature type="binding site" evidence="10">
    <location>
        <position position="232"/>
    </location>
    <ligand>
        <name>K(+)</name>
        <dbReference type="ChEBI" id="CHEBI:29103"/>
    </ligand>
</feature>
<feature type="binding site" evidence="10">
    <location>
        <position position="25"/>
    </location>
    <ligand>
        <name>(6S)-5-formyl-5,6,7,8-tetrahydrofolate</name>
        <dbReference type="ChEBI" id="CHEBI:57457"/>
    </ligand>
</feature>
<comment type="caution">
    <text evidence="10">Lacks conserved residue(s) required for the propagation of feature annotation.</text>
</comment>
<dbReference type="CDD" id="cd14858">
    <property type="entry name" value="TrmE_N"/>
    <property type="match status" value="1"/>
</dbReference>
<dbReference type="GO" id="GO:0005525">
    <property type="term" value="F:GTP binding"/>
    <property type="evidence" value="ECO:0007669"/>
    <property type="project" value="UniProtKB-UniRule"/>
</dbReference>
<dbReference type="SUPFAM" id="SSF52540">
    <property type="entry name" value="P-loop containing nucleoside triphosphate hydrolases"/>
    <property type="match status" value="1"/>
</dbReference>
<name>A0A0M4CZU2_9BACT</name>
<dbReference type="InterPro" id="IPR025867">
    <property type="entry name" value="MnmE_helical"/>
</dbReference>
<dbReference type="GO" id="GO:0003924">
    <property type="term" value="F:GTPase activity"/>
    <property type="evidence" value="ECO:0007669"/>
    <property type="project" value="UniProtKB-UniRule"/>
</dbReference>
<dbReference type="NCBIfam" id="NF003661">
    <property type="entry name" value="PRK05291.1-3"/>
    <property type="match status" value="1"/>
</dbReference>
<dbReference type="STRING" id="1603606.DSOUD_3590"/>
<comment type="function">
    <text evidence="10">Exhibits a very high intrinsic GTPase hydrolysis rate. Involved in the addition of a carboxymethylaminomethyl (cmnm) group at the wobble position (U34) of certain tRNAs, forming tRNA-cmnm(5)s(2)U34.</text>
</comment>
<feature type="binding site" evidence="10">
    <location>
        <position position="253"/>
    </location>
    <ligand>
        <name>K(+)</name>
        <dbReference type="ChEBI" id="CHEBI:29103"/>
    </ligand>
</feature>
<dbReference type="InterPro" id="IPR031168">
    <property type="entry name" value="G_TrmE"/>
</dbReference>
<feature type="binding site" evidence="10">
    <location>
        <begin position="276"/>
        <end position="279"/>
    </location>
    <ligand>
        <name>GTP</name>
        <dbReference type="ChEBI" id="CHEBI:37565"/>
    </ligand>
</feature>
<dbReference type="NCBIfam" id="TIGR00450">
    <property type="entry name" value="mnmE_trmE_thdF"/>
    <property type="match status" value="1"/>
</dbReference>
<dbReference type="PANTHER" id="PTHR42714">
    <property type="entry name" value="TRNA MODIFICATION GTPASE GTPBP3"/>
    <property type="match status" value="1"/>
</dbReference>
<dbReference type="HAMAP" id="MF_00379">
    <property type="entry name" value="GTPase_MnmE"/>
    <property type="match status" value="1"/>
</dbReference>
<dbReference type="InterPro" id="IPR004520">
    <property type="entry name" value="GTPase_MnmE"/>
</dbReference>
<evidence type="ECO:0000256" key="6">
    <source>
        <dbReference type="ARBA" id="ARBA00022801"/>
    </source>
</evidence>
<feature type="binding site" evidence="10">
    <location>
        <position position="87"/>
    </location>
    <ligand>
        <name>(6S)-5-formyl-5,6,7,8-tetrahydrofolate</name>
        <dbReference type="ChEBI" id="CHEBI:57457"/>
    </ligand>
</feature>
<evidence type="ECO:0000256" key="7">
    <source>
        <dbReference type="ARBA" id="ARBA00022842"/>
    </source>
</evidence>
<evidence type="ECO:0000313" key="13">
    <source>
        <dbReference type="EMBL" id="ALC18304.1"/>
    </source>
</evidence>
<comment type="subunit">
    <text evidence="10">Homodimer. Heterotetramer of two MnmE and two MnmG subunits.</text>
</comment>
<feature type="binding site" evidence="10">
    <location>
        <begin position="251"/>
        <end position="257"/>
    </location>
    <ligand>
        <name>GTP</name>
        <dbReference type="ChEBI" id="CHEBI:37565"/>
    </ligand>
</feature>
<dbReference type="Pfam" id="PF10396">
    <property type="entry name" value="TrmE_N"/>
    <property type="match status" value="1"/>
</dbReference>
<dbReference type="Gene3D" id="1.20.120.430">
    <property type="entry name" value="tRNA modification GTPase MnmE domain 2"/>
    <property type="match status" value="1"/>
</dbReference>
<keyword evidence="14" id="KW-1185">Reference proteome</keyword>
<feature type="binding site" evidence="10">
    <location>
        <position position="126"/>
    </location>
    <ligand>
        <name>(6S)-5-formyl-5,6,7,8-tetrahydrofolate</name>
        <dbReference type="ChEBI" id="CHEBI:57457"/>
    </ligand>
</feature>
<evidence type="ECO:0000256" key="10">
    <source>
        <dbReference type="HAMAP-Rule" id="MF_00379"/>
    </source>
</evidence>
<evidence type="ECO:0000256" key="1">
    <source>
        <dbReference type="ARBA" id="ARBA00011043"/>
    </source>
</evidence>
<dbReference type="Gene3D" id="3.40.50.300">
    <property type="entry name" value="P-loop containing nucleotide triphosphate hydrolases"/>
    <property type="match status" value="1"/>
</dbReference>
<dbReference type="PROSITE" id="PS51709">
    <property type="entry name" value="G_TRME"/>
    <property type="match status" value="1"/>
</dbReference>
<comment type="similarity">
    <text evidence="1 10 11">Belongs to the TRAFAC class TrmE-Era-EngA-EngB-Septin-like GTPase superfamily. TrmE GTPase family.</text>
</comment>
<dbReference type="SUPFAM" id="SSF116878">
    <property type="entry name" value="TrmE connector domain"/>
    <property type="match status" value="1"/>
</dbReference>
<protein>
    <recommendedName>
        <fullName evidence="10">tRNA modification GTPase MnmE</fullName>
        <ecNumber evidence="10">3.6.-.-</ecNumber>
    </recommendedName>
</protein>
<dbReference type="NCBIfam" id="TIGR00231">
    <property type="entry name" value="small_GTP"/>
    <property type="match status" value="1"/>
</dbReference>
<evidence type="ECO:0000256" key="9">
    <source>
        <dbReference type="ARBA" id="ARBA00023134"/>
    </source>
</evidence>
<dbReference type="EMBL" id="CP010802">
    <property type="protein sequence ID" value="ALC18304.1"/>
    <property type="molecule type" value="Genomic_DNA"/>
</dbReference>
<keyword evidence="5 10" id="KW-0547">Nucleotide-binding</keyword>
<dbReference type="GO" id="GO:0042802">
    <property type="term" value="F:identical protein binding"/>
    <property type="evidence" value="ECO:0007669"/>
    <property type="project" value="UniProtKB-ARBA"/>
</dbReference>
<dbReference type="InterPro" id="IPR027368">
    <property type="entry name" value="MnmE_dom2"/>
</dbReference>
<sequence>MDILNHETIVAPATAMGEGGVGIIRLSGTDAEGTLLRFFRPTRPVSRLTSHRLYHGRIYTSDEVFLDEVMAVVMRQPHSYTREDVVEIHCHGGTLVLRRILDLLIDSGLRLARPGEFTLRAFLNGRIDLAEAEGVIDLIRARSESACSVALQQMEGGLSRAIYRFRDGTMNLLAEIEAQVDFPDEDLDFQDQERILQAGRALMSEMDALLATFDSGRVLREGLSILILGRPNVGKSSLLNALLGESRAIVTTVPGTTRDTLEENFVLGGIPLRIVDTAGVRITEDPVEAEGVRRARARIPTADLILLVVDGSLALVEEDHEVLSACLGRNLLLVVNKGDLAQTPLSGGFADLPQVRLSAHTGEGLDVLRDTIVSRFLGNSSGEGRESILLSDRRHREALVRSREALGNFSIAVERQAPVELLSVDLRGALQSLGEITGETTPEAILDVIFSRFCIGK</sequence>
<accession>A0A0M4CZU2</accession>
<feature type="domain" description="TrmE-type G" evidence="12">
    <location>
        <begin position="222"/>
        <end position="377"/>
    </location>
</feature>
<gene>
    <name evidence="10 13" type="primary">mnmE</name>
    <name evidence="10" type="synonym">trmE</name>
    <name evidence="13" type="ORF">DSOUD_3590</name>
</gene>
<evidence type="ECO:0000259" key="12">
    <source>
        <dbReference type="PROSITE" id="PS51709"/>
    </source>
</evidence>
<dbReference type="FunFam" id="3.30.1360.120:FF:000003">
    <property type="entry name" value="tRNA modification GTPase MnmE"/>
    <property type="match status" value="1"/>
</dbReference>
<evidence type="ECO:0000256" key="3">
    <source>
        <dbReference type="ARBA" id="ARBA00022694"/>
    </source>
</evidence>
<dbReference type="InterPro" id="IPR018948">
    <property type="entry name" value="GTP-bd_TrmE_N"/>
</dbReference>